<evidence type="ECO:0000256" key="6">
    <source>
        <dbReference type="ARBA" id="ARBA00022989"/>
    </source>
</evidence>
<keyword evidence="5 8" id="KW-0573">Peptidoglycan synthesis</keyword>
<feature type="transmembrane region" description="Helical" evidence="8">
    <location>
        <begin position="43"/>
        <end position="71"/>
    </location>
</feature>
<feature type="transmembrane region" description="Helical" evidence="8">
    <location>
        <begin position="5"/>
        <end position="23"/>
    </location>
</feature>
<protein>
    <recommendedName>
        <fullName evidence="8">Probable lipid II flippase MurJ</fullName>
    </recommendedName>
</protein>
<feature type="transmembrane region" description="Helical" evidence="8">
    <location>
        <begin position="228"/>
        <end position="246"/>
    </location>
</feature>
<keyword evidence="4 8" id="KW-0133">Cell shape</keyword>
<dbReference type="eggNOG" id="COG0728">
    <property type="taxonomic scope" value="Bacteria"/>
</dbReference>
<dbReference type="Proteomes" id="UP000030528">
    <property type="component" value="Unassembled WGS sequence"/>
</dbReference>
<name>A0A0A5GSG5_9BACI</name>
<dbReference type="GO" id="GO:0009252">
    <property type="term" value="P:peptidoglycan biosynthetic process"/>
    <property type="evidence" value="ECO:0007669"/>
    <property type="project" value="UniProtKB-UniRule"/>
</dbReference>
<keyword evidence="2 8" id="KW-1003">Cell membrane</keyword>
<feature type="transmembrane region" description="Helical" evidence="8">
    <location>
        <begin position="185"/>
        <end position="207"/>
    </location>
</feature>
<comment type="similarity">
    <text evidence="8 9">Belongs to the MurJ/MviN family.</text>
</comment>
<keyword evidence="8 9" id="KW-0961">Cell wall biogenesis/degradation</keyword>
<sequence length="513" mass="57264">MKQRGFLKSVGIITLITILGKLLGFGRETFMAAYFGTSYEADVFYVASVIPNILFAAVGMAITTGMIPLYIEARNRDKQLANEQVGALSMLFILITLVLTTVSFLFTPQLFRLIAPGFTDHPEYIELGVKLTRIMLPVAVFLVLTSIAKGILNANKKFFSPAAVPLANNLVIILSIILLTNFYGIYGVTIGTLVGGIAQFLVQYPSLRPYNVKLNTNFKKHKQYIKDSIYMFFPVIISGITFQFMEVFNRVIASGLEEGSISALNYAMKLMYLPLSVLLMSLITVFYPNLVEAAQENMDRFFKLFWKGFMTIAVATIPFMVVMIIGSYPLIEFIFKRGVFDANDTFMTSSAFFYYSIGLVFIALREFIVRSFLALKQSKVVMYTSIVAVITNIIISYSLSQIMGHTGVALGTSISFMLQLLILLTVLNKKSTLDKKQSSAYFIDLLKLALLFAVPFGLAQWVYNVGVSEMDSTLVQLSILTAVVFLLFAITAYSLRVQQFITLVNMGIKKVKK</sequence>
<keyword evidence="8 9" id="KW-0813">Transport</keyword>
<dbReference type="AlphaFoldDB" id="A0A0A5GSG5"/>
<feature type="transmembrane region" description="Helical" evidence="8">
    <location>
        <begin position="159"/>
        <end position="179"/>
    </location>
</feature>
<keyword evidence="11" id="KW-1185">Reference proteome</keyword>
<feature type="transmembrane region" description="Helical" evidence="8">
    <location>
        <begin position="91"/>
        <end position="114"/>
    </location>
</feature>
<organism evidence="10 11">
    <name type="scientific">Pontibacillus halophilus JSM 076056 = DSM 19796</name>
    <dbReference type="NCBI Taxonomy" id="1385510"/>
    <lineage>
        <taxon>Bacteria</taxon>
        <taxon>Bacillati</taxon>
        <taxon>Bacillota</taxon>
        <taxon>Bacilli</taxon>
        <taxon>Bacillales</taxon>
        <taxon>Bacillaceae</taxon>
        <taxon>Pontibacillus</taxon>
    </lineage>
</organism>
<evidence type="ECO:0000256" key="1">
    <source>
        <dbReference type="ARBA" id="ARBA00004651"/>
    </source>
</evidence>
<comment type="subcellular location">
    <subcellularLocation>
        <location evidence="1 8">Cell membrane</location>
        <topology evidence="1 8">Multi-pass membrane protein</topology>
    </subcellularLocation>
</comment>
<feature type="transmembrane region" description="Helical" evidence="8">
    <location>
        <begin position="439"/>
        <end position="463"/>
    </location>
</feature>
<dbReference type="RefSeq" id="WP_026798978.1">
    <property type="nucleotide sequence ID" value="NZ_AULI01000001.1"/>
</dbReference>
<evidence type="ECO:0000256" key="3">
    <source>
        <dbReference type="ARBA" id="ARBA00022692"/>
    </source>
</evidence>
<comment type="function">
    <text evidence="8 9">Involved in peptidoglycan biosynthesis. Transports lipid-linked peptidoglycan precursors from the inner to the outer leaflet of the cytoplasmic membrane.</text>
</comment>
<feature type="transmembrane region" description="Helical" evidence="8">
    <location>
        <begin position="134"/>
        <end position="152"/>
    </location>
</feature>
<dbReference type="STRING" id="1385510.GCA_000425205_00157"/>
<dbReference type="InterPro" id="IPR051050">
    <property type="entry name" value="Lipid_II_flippase_MurJ/MviN"/>
</dbReference>
<dbReference type="GO" id="GO:0034204">
    <property type="term" value="P:lipid translocation"/>
    <property type="evidence" value="ECO:0007669"/>
    <property type="project" value="TreeGrafter"/>
</dbReference>
<keyword evidence="3 8" id="KW-0812">Transmembrane</keyword>
<dbReference type="GO" id="GO:0005886">
    <property type="term" value="C:plasma membrane"/>
    <property type="evidence" value="ECO:0007669"/>
    <property type="project" value="UniProtKB-SubCell"/>
</dbReference>
<evidence type="ECO:0000256" key="8">
    <source>
        <dbReference type="HAMAP-Rule" id="MF_02078"/>
    </source>
</evidence>
<dbReference type="CDD" id="cd13123">
    <property type="entry name" value="MATE_MurJ_like"/>
    <property type="match status" value="1"/>
</dbReference>
<feature type="transmembrane region" description="Helical" evidence="8">
    <location>
        <begin position="380"/>
        <end position="400"/>
    </location>
</feature>
<dbReference type="Pfam" id="PF03023">
    <property type="entry name" value="MurJ"/>
    <property type="match status" value="1"/>
</dbReference>
<reference evidence="10 11" key="1">
    <citation type="submission" date="2013-08" db="EMBL/GenBank/DDBJ databases">
        <authorList>
            <person name="Huang J."/>
            <person name="Wang G."/>
        </authorList>
    </citation>
    <scope>NUCLEOTIDE SEQUENCE [LARGE SCALE GENOMIC DNA]</scope>
    <source>
        <strain evidence="10 11">JSM 076056</strain>
    </source>
</reference>
<evidence type="ECO:0000256" key="5">
    <source>
        <dbReference type="ARBA" id="ARBA00022984"/>
    </source>
</evidence>
<dbReference type="UniPathway" id="UPA00219"/>
<feature type="transmembrane region" description="Helical" evidence="8">
    <location>
        <begin position="351"/>
        <end position="368"/>
    </location>
</feature>
<gene>
    <name evidence="8" type="primary">murJ</name>
    <name evidence="10" type="ORF">N781_01615</name>
</gene>
<comment type="caution">
    <text evidence="10">The sequence shown here is derived from an EMBL/GenBank/DDBJ whole genome shotgun (WGS) entry which is preliminary data.</text>
</comment>
<comment type="pathway">
    <text evidence="8">Cell wall biogenesis; peptidoglycan biosynthesis.</text>
</comment>
<keyword evidence="6 8" id="KW-1133">Transmembrane helix</keyword>
<dbReference type="OrthoDB" id="9804143at2"/>
<dbReference type="PANTHER" id="PTHR47019:SF1">
    <property type="entry name" value="LIPID II FLIPPASE MURJ"/>
    <property type="match status" value="1"/>
</dbReference>
<accession>A0A0A5GSG5</accession>
<dbReference type="InterPro" id="IPR004268">
    <property type="entry name" value="MurJ"/>
</dbReference>
<dbReference type="GO" id="GO:0071555">
    <property type="term" value="P:cell wall organization"/>
    <property type="evidence" value="ECO:0007669"/>
    <property type="project" value="UniProtKB-UniRule"/>
</dbReference>
<dbReference type="HAMAP" id="MF_02078">
    <property type="entry name" value="MurJ_MviN"/>
    <property type="match status" value="1"/>
</dbReference>
<evidence type="ECO:0000256" key="2">
    <source>
        <dbReference type="ARBA" id="ARBA00022475"/>
    </source>
</evidence>
<feature type="transmembrane region" description="Helical" evidence="8">
    <location>
        <begin position="308"/>
        <end position="331"/>
    </location>
</feature>
<dbReference type="EMBL" id="AVPE01000001">
    <property type="protein sequence ID" value="KGX94085.1"/>
    <property type="molecule type" value="Genomic_DNA"/>
</dbReference>
<evidence type="ECO:0000256" key="7">
    <source>
        <dbReference type="ARBA" id="ARBA00023136"/>
    </source>
</evidence>
<keyword evidence="7 8" id="KW-0472">Membrane</keyword>
<evidence type="ECO:0000256" key="9">
    <source>
        <dbReference type="PIRNR" id="PIRNR002869"/>
    </source>
</evidence>
<dbReference type="PRINTS" id="PR01806">
    <property type="entry name" value="VIRFACTRMVIN"/>
</dbReference>
<dbReference type="PIRSF" id="PIRSF002869">
    <property type="entry name" value="MviN"/>
    <property type="match status" value="1"/>
</dbReference>
<feature type="transmembrane region" description="Helical" evidence="8">
    <location>
        <begin position="475"/>
        <end position="495"/>
    </location>
</feature>
<proteinExistence type="inferred from homology"/>
<dbReference type="GO" id="GO:0008360">
    <property type="term" value="P:regulation of cell shape"/>
    <property type="evidence" value="ECO:0007669"/>
    <property type="project" value="UniProtKB-UniRule"/>
</dbReference>
<dbReference type="NCBIfam" id="TIGR01695">
    <property type="entry name" value="murJ_mviN"/>
    <property type="match status" value="1"/>
</dbReference>
<dbReference type="PANTHER" id="PTHR47019">
    <property type="entry name" value="LIPID II FLIPPASE MURJ"/>
    <property type="match status" value="1"/>
</dbReference>
<dbReference type="GO" id="GO:0015648">
    <property type="term" value="F:lipid-linked peptidoglycan transporter activity"/>
    <property type="evidence" value="ECO:0007669"/>
    <property type="project" value="UniProtKB-UniRule"/>
</dbReference>
<evidence type="ECO:0000256" key="4">
    <source>
        <dbReference type="ARBA" id="ARBA00022960"/>
    </source>
</evidence>
<feature type="transmembrane region" description="Helical" evidence="8">
    <location>
        <begin position="406"/>
        <end position="427"/>
    </location>
</feature>
<evidence type="ECO:0000313" key="10">
    <source>
        <dbReference type="EMBL" id="KGX94085.1"/>
    </source>
</evidence>
<evidence type="ECO:0000313" key="11">
    <source>
        <dbReference type="Proteomes" id="UP000030528"/>
    </source>
</evidence>
<feature type="transmembrane region" description="Helical" evidence="8">
    <location>
        <begin position="266"/>
        <end position="287"/>
    </location>
</feature>